<organism evidence="1 2">
    <name type="scientific">Castilleja foliolosa</name>
    <dbReference type="NCBI Taxonomy" id="1961234"/>
    <lineage>
        <taxon>Eukaryota</taxon>
        <taxon>Viridiplantae</taxon>
        <taxon>Streptophyta</taxon>
        <taxon>Embryophyta</taxon>
        <taxon>Tracheophyta</taxon>
        <taxon>Spermatophyta</taxon>
        <taxon>Magnoliopsida</taxon>
        <taxon>eudicotyledons</taxon>
        <taxon>Gunneridae</taxon>
        <taxon>Pentapetalae</taxon>
        <taxon>asterids</taxon>
        <taxon>lamiids</taxon>
        <taxon>Lamiales</taxon>
        <taxon>Orobanchaceae</taxon>
        <taxon>Pedicularideae</taxon>
        <taxon>Castillejinae</taxon>
        <taxon>Castilleja</taxon>
    </lineage>
</organism>
<accession>A0ABD3D377</accession>
<evidence type="ECO:0000313" key="2">
    <source>
        <dbReference type="Proteomes" id="UP001632038"/>
    </source>
</evidence>
<comment type="caution">
    <text evidence="1">The sequence shown here is derived from an EMBL/GenBank/DDBJ whole genome shotgun (WGS) entry which is preliminary data.</text>
</comment>
<dbReference type="PANTHER" id="PTHR37610">
    <property type="entry name" value="CCHC-TYPE DOMAIN-CONTAINING PROTEIN"/>
    <property type="match status" value="1"/>
</dbReference>
<dbReference type="PANTHER" id="PTHR37610:SF38">
    <property type="entry name" value="RETROTRANSPOSON COPIA-LIKE N-TERMINAL DOMAIN-CONTAINING PROTEIN"/>
    <property type="match status" value="1"/>
</dbReference>
<evidence type="ECO:0000313" key="1">
    <source>
        <dbReference type="EMBL" id="KAL3636725.1"/>
    </source>
</evidence>
<evidence type="ECO:0008006" key="3">
    <source>
        <dbReference type="Google" id="ProtNLM"/>
    </source>
</evidence>
<protein>
    <recommendedName>
        <fullName evidence="3">UBN2_3 domain-containing protein</fullName>
    </recommendedName>
</protein>
<dbReference type="EMBL" id="JAVIJP010000026">
    <property type="protein sequence ID" value="KAL3636725.1"/>
    <property type="molecule type" value="Genomic_DNA"/>
</dbReference>
<dbReference type="AlphaFoldDB" id="A0ABD3D377"/>
<proteinExistence type="predicted"/>
<dbReference type="Proteomes" id="UP001632038">
    <property type="component" value="Unassembled WGS sequence"/>
</dbReference>
<gene>
    <name evidence="1" type="ORF">CASFOL_019024</name>
</gene>
<name>A0ABD3D377_9LAMI</name>
<reference evidence="2" key="1">
    <citation type="journal article" date="2024" name="IScience">
        <title>Strigolactones Initiate the Formation of Haustorium-like Structures in Castilleja.</title>
        <authorList>
            <person name="Buerger M."/>
            <person name="Peterson D."/>
            <person name="Chory J."/>
        </authorList>
    </citation>
    <scope>NUCLEOTIDE SEQUENCE [LARGE SCALE GENOMIC DNA]</scope>
</reference>
<sequence length="222" mass="25779">MEGSGNNQTLTVGGQTTTVITTEALERLLRINQQPEQNSNPHIELKLNDQNFALWSDLVRPAIEARGREHHLTGIPTPPKIGDPEFGRWKQSDLQVFTWIIQAMEPSLIGRFIQYPTTKALWDGLNTTYKSGENSLQIFQLSIRANTFSQANLSLEDYYSSFQEIWQEIDRRKKNPMKSVEDITAWDYERQEQRLFQFLHGLDDRFDLVKWDLLKETPLPTV</sequence>
<keyword evidence="2" id="KW-1185">Reference proteome</keyword>